<dbReference type="Gene3D" id="1.25.40.10">
    <property type="entry name" value="Tetratricopeptide repeat domain"/>
    <property type="match status" value="2"/>
</dbReference>
<dbReference type="InterPro" id="IPR000719">
    <property type="entry name" value="Prot_kinase_dom"/>
</dbReference>
<evidence type="ECO:0000256" key="3">
    <source>
        <dbReference type="ARBA" id="ARBA00022777"/>
    </source>
</evidence>
<feature type="repeat" description="TPR" evidence="5">
    <location>
        <begin position="783"/>
        <end position="816"/>
    </location>
</feature>
<feature type="region of interest" description="Disordered" evidence="7">
    <location>
        <begin position="878"/>
        <end position="897"/>
    </location>
</feature>
<dbReference type="Gene3D" id="3.30.200.20">
    <property type="entry name" value="Phosphorylase Kinase, domain 1"/>
    <property type="match status" value="1"/>
</dbReference>
<evidence type="ECO:0000256" key="7">
    <source>
        <dbReference type="SAM" id="MobiDB-lite"/>
    </source>
</evidence>
<accession>A0ABX7NWI0</accession>
<feature type="binding site" evidence="6">
    <location>
        <position position="92"/>
    </location>
    <ligand>
        <name>ATP</name>
        <dbReference type="ChEBI" id="CHEBI:30616"/>
    </ligand>
</feature>
<evidence type="ECO:0000256" key="4">
    <source>
        <dbReference type="ARBA" id="ARBA00022840"/>
    </source>
</evidence>
<dbReference type="PROSITE" id="PS00108">
    <property type="entry name" value="PROTEIN_KINASE_ST"/>
    <property type="match status" value="1"/>
</dbReference>
<evidence type="ECO:0000313" key="10">
    <source>
        <dbReference type="Proteomes" id="UP000662747"/>
    </source>
</evidence>
<proteinExistence type="predicted"/>
<feature type="region of interest" description="Disordered" evidence="7">
    <location>
        <begin position="909"/>
        <end position="936"/>
    </location>
</feature>
<dbReference type="PANTHER" id="PTHR43289">
    <property type="entry name" value="MITOGEN-ACTIVATED PROTEIN KINASE KINASE KINASE 20-RELATED"/>
    <property type="match status" value="1"/>
</dbReference>
<keyword evidence="10" id="KW-1185">Reference proteome</keyword>
<dbReference type="Proteomes" id="UP000662747">
    <property type="component" value="Chromosome"/>
</dbReference>
<dbReference type="InterPro" id="IPR008271">
    <property type="entry name" value="Ser/Thr_kinase_AS"/>
</dbReference>
<feature type="compositionally biased region" description="Low complexity" evidence="7">
    <location>
        <begin position="27"/>
        <end position="39"/>
    </location>
</feature>
<evidence type="ECO:0000313" key="9">
    <source>
        <dbReference type="EMBL" id="QSQ22719.1"/>
    </source>
</evidence>
<dbReference type="InterPro" id="IPR017441">
    <property type="entry name" value="Protein_kinase_ATP_BS"/>
</dbReference>
<evidence type="ECO:0000256" key="6">
    <source>
        <dbReference type="PROSITE-ProRule" id="PRU10141"/>
    </source>
</evidence>
<keyword evidence="4 6" id="KW-0067">ATP-binding</keyword>
<evidence type="ECO:0000256" key="5">
    <source>
        <dbReference type="PROSITE-ProRule" id="PRU00339"/>
    </source>
</evidence>
<dbReference type="InterPro" id="IPR011990">
    <property type="entry name" value="TPR-like_helical_dom_sf"/>
</dbReference>
<reference evidence="9 10" key="1">
    <citation type="submission" date="2021-02" db="EMBL/GenBank/DDBJ databases">
        <title>De Novo genome assembly of isolated myxobacteria.</title>
        <authorList>
            <person name="Stevens D.C."/>
        </authorList>
    </citation>
    <scope>NUCLEOTIDE SEQUENCE [LARGE SCALE GENOMIC DNA]</scope>
    <source>
        <strain evidence="10">SCPEA02</strain>
    </source>
</reference>
<keyword evidence="5" id="KW-0802">TPR repeat</keyword>
<feature type="region of interest" description="Disordered" evidence="7">
    <location>
        <begin position="1"/>
        <end position="53"/>
    </location>
</feature>
<dbReference type="InterPro" id="IPR011009">
    <property type="entry name" value="Kinase-like_dom_sf"/>
</dbReference>
<keyword evidence="1" id="KW-0808">Transferase</keyword>
<dbReference type="InterPro" id="IPR019734">
    <property type="entry name" value="TPR_rpt"/>
</dbReference>
<dbReference type="SUPFAM" id="SSF48452">
    <property type="entry name" value="TPR-like"/>
    <property type="match status" value="2"/>
</dbReference>
<keyword evidence="2 6" id="KW-0547">Nucleotide-binding</keyword>
<dbReference type="RefSeq" id="WP_206724295.1">
    <property type="nucleotide sequence ID" value="NZ_CP071090.1"/>
</dbReference>
<dbReference type="PANTHER" id="PTHR43289:SF6">
    <property type="entry name" value="SERINE_THREONINE-PROTEIN KINASE NEKL-3"/>
    <property type="match status" value="1"/>
</dbReference>
<feature type="region of interest" description="Disordered" evidence="7">
    <location>
        <begin position="212"/>
        <end position="233"/>
    </location>
</feature>
<dbReference type="Gene3D" id="1.10.510.10">
    <property type="entry name" value="Transferase(Phosphotransferase) domain 1"/>
    <property type="match status" value="1"/>
</dbReference>
<dbReference type="PROSITE" id="PS00107">
    <property type="entry name" value="PROTEIN_KINASE_ATP"/>
    <property type="match status" value="1"/>
</dbReference>
<feature type="domain" description="Protein kinase" evidence="8">
    <location>
        <begin position="63"/>
        <end position="364"/>
    </location>
</feature>
<dbReference type="SUPFAM" id="SSF56112">
    <property type="entry name" value="Protein kinase-like (PK-like)"/>
    <property type="match status" value="1"/>
</dbReference>
<name>A0ABX7NWI0_9BACT</name>
<gene>
    <name evidence="9" type="ORF">JY651_47765</name>
</gene>
<evidence type="ECO:0000256" key="2">
    <source>
        <dbReference type="ARBA" id="ARBA00022741"/>
    </source>
</evidence>
<feature type="region of interest" description="Disordered" evidence="7">
    <location>
        <begin position="301"/>
        <end position="322"/>
    </location>
</feature>
<feature type="compositionally biased region" description="Basic residues" evidence="7">
    <location>
        <begin position="919"/>
        <end position="936"/>
    </location>
</feature>
<protein>
    <submittedName>
        <fullName evidence="9">Serine/threonine protein kinase</fullName>
    </submittedName>
</protein>
<evidence type="ECO:0000256" key="1">
    <source>
        <dbReference type="ARBA" id="ARBA00022679"/>
    </source>
</evidence>
<sequence>MVDRDDTGAESESGPELSTKVTSDDGASPPRSVAPASRPNTGRDAAPVPAKSARSLGGRVGRFIPLKVLGQGGMGVVYAAYDPDLDRKVALKLLRVTSADTDLEAGRTRLLREAQAMARVSHPNVIPVFDVGEWEEQVFVTMELVEGGTLRDWQQAKPRSWRETLETYLSAGRGLEAAHAVGLVHRDFKPTNVLVGRDGRVFVTDFGLARPVGNSGREDGPPELPSPVSEGSGKLFEPLTQAGVVLGTPPFMSPEQFRGDAVDARSDQFSFCAALYRALYGTRPFDPDVLSRAAKSKARRLASGAKGEAASPALPPDLIQEPPRDAKVPAWVRRAVMRGLSLEAEGRFASMGDLLEALSQEKHFARRRRLGGGAVAAVALVAAVGGGAWWQSRVCAGAEGLLADAWNPEARQRMTTAFGATGSPVAADMAARVSGVLDAYASAWAKQHTEACEATRVRAQQTEALLSQRVVCLERRHKDLRALVGALASVEKSGVEKALDAAYALPSPQDCADVEALSEQQPRPADPMKRAELEALEGRLSEVKALLDTSRQPQALEKARVLEPLVVATGYLPLMAELRFHLGWLQALQGQKEQGAGVLEQAVFDAEAGRADRLEVAVLNKLLFVEGERGRFDFATRWARLGKATLQRLGGDAVLESDLLVNGANLSLMQEKPEEARTQLQEANALLAKTLEPGHPKRARVAFTLGRTLLESGAYAEAAKVLEEALHQTEAAVGPRHLDVARRHQALSMALREQGDFTGALEHARASVAIHRELLGNDHLKVAEALDEEGMGLLGLKRYEEALKVYEEALKVKRQHLEPGDEELHYSYDGVGQALLGLGRTRDAVEPLRQAVTFASAQEDSLGESGFALAQALYKEGQSDEARTEATRAGDHFKASGREVRAQAVQTWLESLPPEGKAKPSKVAKKPAHAERKRRK</sequence>
<evidence type="ECO:0000259" key="8">
    <source>
        <dbReference type="PROSITE" id="PS50011"/>
    </source>
</evidence>
<dbReference type="SMART" id="SM00028">
    <property type="entry name" value="TPR"/>
    <property type="match status" value="4"/>
</dbReference>
<dbReference type="EMBL" id="CP071090">
    <property type="protein sequence ID" value="QSQ22719.1"/>
    <property type="molecule type" value="Genomic_DNA"/>
</dbReference>
<keyword evidence="3 9" id="KW-0418">Kinase</keyword>
<dbReference type="Pfam" id="PF13424">
    <property type="entry name" value="TPR_12"/>
    <property type="match status" value="2"/>
</dbReference>
<organism evidence="9 10">
    <name type="scientific">Pyxidicoccus parkwayensis</name>
    <dbReference type="NCBI Taxonomy" id="2813578"/>
    <lineage>
        <taxon>Bacteria</taxon>
        <taxon>Pseudomonadati</taxon>
        <taxon>Myxococcota</taxon>
        <taxon>Myxococcia</taxon>
        <taxon>Myxococcales</taxon>
        <taxon>Cystobacterineae</taxon>
        <taxon>Myxococcaceae</taxon>
        <taxon>Pyxidicoccus</taxon>
    </lineage>
</organism>
<keyword evidence="9" id="KW-0723">Serine/threonine-protein kinase</keyword>
<dbReference type="PROSITE" id="PS50011">
    <property type="entry name" value="PROTEIN_KINASE_DOM"/>
    <property type="match status" value="1"/>
</dbReference>
<dbReference type="PROSITE" id="PS50005">
    <property type="entry name" value="TPR"/>
    <property type="match status" value="1"/>
</dbReference>
<dbReference type="GO" id="GO:0004674">
    <property type="term" value="F:protein serine/threonine kinase activity"/>
    <property type="evidence" value="ECO:0007669"/>
    <property type="project" value="UniProtKB-KW"/>
</dbReference>
<dbReference type="Pfam" id="PF00069">
    <property type="entry name" value="Pkinase"/>
    <property type="match status" value="1"/>
</dbReference>
<dbReference type="CDD" id="cd14014">
    <property type="entry name" value="STKc_PknB_like"/>
    <property type="match status" value="1"/>
</dbReference>